<evidence type="ECO:0000313" key="2">
    <source>
        <dbReference type="EMBL" id="QHT27777.1"/>
    </source>
</evidence>
<sequence length="173" mass="19603">MAENTKPNITIIQIILFLFVFILFVIIGISIEDKNLKISYFLVVSLILFTLFNCYLTIAYYKDLRNVGGQPGERGLKGESGFTGDSGVCTFSEKCGINDCESKVLNESKEYSADKIDLIGEPCYTNSTIENCKTQEHINIANDVKNLNRIRIEKCNNSKLNWEDLKEKLFPPL</sequence>
<dbReference type="EMBL" id="MN738842">
    <property type="protein sequence ID" value="QHT27777.1"/>
    <property type="molecule type" value="Genomic_DNA"/>
</dbReference>
<organism evidence="2">
    <name type="scientific">viral metagenome</name>
    <dbReference type="NCBI Taxonomy" id="1070528"/>
    <lineage>
        <taxon>unclassified sequences</taxon>
        <taxon>metagenomes</taxon>
        <taxon>organismal metagenomes</taxon>
    </lineage>
</organism>
<evidence type="ECO:0000256" key="1">
    <source>
        <dbReference type="SAM" id="Phobius"/>
    </source>
</evidence>
<feature type="transmembrane region" description="Helical" evidence="1">
    <location>
        <begin position="38"/>
        <end position="61"/>
    </location>
</feature>
<keyword evidence="1" id="KW-0472">Membrane</keyword>
<name>A0A6C0EEY7_9ZZZZ</name>
<keyword evidence="1" id="KW-0812">Transmembrane</keyword>
<protein>
    <submittedName>
        <fullName evidence="2">Uncharacterized protein</fullName>
    </submittedName>
</protein>
<dbReference type="AlphaFoldDB" id="A0A6C0EEY7"/>
<keyword evidence="1" id="KW-1133">Transmembrane helix</keyword>
<reference evidence="2" key="1">
    <citation type="journal article" date="2020" name="Nature">
        <title>Giant virus diversity and host interactions through global metagenomics.</title>
        <authorList>
            <person name="Schulz F."/>
            <person name="Roux S."/>
            <person name="Paez-Espino D."/>
            <person name="Jungbluth S."/>
            <person name="Walsh D.A."/>
            <person name="Denef V.J."/>
            <person name="McMahon K.D."/>
            <person name="Konstantinidis K.T."/>
            <person name="Eloe-Fadrosh E.A."/>
            <person name="Kyrpides N.C."/>
            <person name="Woyke T."/>
        </authorList>
    </citation>
    <scope>NUCLEOTIDE SEQUENCE</scope>
    <source>
        <strain evidence="2">GVMAG-M-3300000115-19</strain>
    </source>
</reference>
<feature type="transmembrane region" description="Helical" evidence="1">
    <location>
        <begin position="12"/>
        <end position="31"/>
    </location>
</feature>
<proteinExistence type="predicted"/>
<accession>A0A6C0EEY7</accession>